<evidence type="ECO:0000313" key="10">
    <source>
        <dbReference type="EMBL" id="MBT0665922.1"/>
    </source>
</evidence>
<dbReference type="InterPro" id="IPR036890">
    <property type="entry name" value="HATPase_C_sf"/>
</dbReference>
<evidence type="ECO:0000256" key="6">
    <source>
        <dbReference type="SAM" id="Coils"/>
    </source>
</evidence>
<dbReference type="PROSITE" id="PS50112">
    <property type="entry name" value="PAS"/>
    <property type="match status" value="2"/>
</dbReference>
<dbReference type="PROSITE" id="PS50109">
    <property type="entry name" value="HIS_KIN"/>
    <property type="match status" value="1"/>
</dbReference>
<dbReference type="PRINTS" id="PR00344">
    <property type="entry name" value="BCTRLSENSOR"/>
</dbReference>
<dbReference type="InterPro" id="IPR035965">
    <property type="entry name" value="PAS-like_dom_sf"/>
</dbReference>
<keyword evidence="4" id="KW-0808">Transferase</keyword>
<dbReference type="Pfam" id="PF02518">
    <property type="entry name" value="HATPase_c"/>
    <property type="match status" value="1"/>
</dbReference>
<feature type="coiled-coil region" evidence="6">
    <location>
        <begin position="526"/>
        <end position="553"/>
    </location>
</feature>
<keyword evidence="5" id="KW-0418">Kinase</keyword>
<dbReference type="SUPFAM" id="SSF55785">
    <property type="entry name" value="PYP-like sensor domain (PAS domain)"/>
    <property type="match status" value="2"/>
</dbReference>
<feature type="domain" description="PAC" evidence="9">
    <location>
        <begin position="322"/>
        <end position="374"/>
    </location>
</feature>
<dbReference type="CDD" id="cd00082">
    <property type="entry name" value="HisKA"/>
    <property type="match status" value="1"/>
</dbReference>
<evidence type="ECO:0000256" key="2">
    <source>
        <dbReference type="ARBA" id="ARBA00012438"/>
    </source>
</evidence>
<evidence type="ECO:0000259" key="9">
    <source>
        <dbReference type="PROSITE" id="PS50113"/>
    </source>
</evidence>
<dbReference type="Gene3D" id="3.30.565.10">
    <property type="entry name" value="Histidine kinase-like ATPase, C-terminal domain"/>
    <property type="match status" value="1"/>
</dbReference>
<evidence type="ECO:0000259" key="7">
    <source>
        <dbReference type="PROSITE" id="PS50109"/>
    </source>
</evidence>
<dbReference type="Gene3D" id="1.10.287.130">
    <property type="match status" value="1"/>
</dbReference>
<gene>
    <name evidence="10" type="ORF">KI809_16550</name>
</gene>
<comment type="catalytic activity">
    <reaction evidence="1">
        <text>ATP + protein L-histidine = ADP + protein N-phospho-L-histidine.</text>
        <dbReference type="EC" id="2.7.13.3"/>
    </reaction>
</comment>
<dbReference type="EC" id="2.7.13.3" evidence="2"/>
<dbReference type="GO" id="GO:0009927">
    <property type="term" value="F:histidine phosphotransfer kinase activity"/>
    <property type="evidence" value="ECO:0007669"/>
    <property type="project" value="TreeGrafter"/>
</dbReference>
<dbReference type="Proteomes" id="UP000811899">
    <property type="component" value="Unassembled WGS sequence"/>
</dbReference>
<dbReference type="SUPFAM" id="SSF47384">
    <property type="entry name" value="Homodimeric domain of signal transducing histidine kinase"/>
    <property type="match status" value="1"/>
</dbReference>
<dbReference type="InterPro" id="IPR001610">
    <property type="entry name" value="PAC"/>
</dbReference>
<dbReference type="InterPro" id="IPR003661">
    <property type="entry name" value="HisK_dim/P_dom"/>
</dbReference>
<name>A0AAW4L8Q1_9BACT</name>
<dbReference type="InterPro" id="IPR000014">
    <property type="entry name" value="PAS"/>
</dbReference>
<accession>A0AAW4L8Q1</accession>
<dbReference type="RefSeq" id="WP_214172686.1">
    <property type="nucleotide sequence ID" value="NZ_JAHCVJ010000007.1"/>
</dbReference>
<dbReference type="InterPro" id="IPR000700">
    <property type="entry name" value="PAS-assoc_C"/>
</dbReference>
<dbReference type="GO" id="GO:0005886">
    <property type="term" value="C:plasma membrane"/>
    <property type="evidence" value="ECO:0007669"/>
    <property type="project" value="TreeGrafter"/>
</dbReference>
<dbReference type="SMART" id="SM00091">
    <property type="entry name" value="PAS"/>
    <property type="match status" value="2"/>
</dbReference>
<evidence type="ECO:0000256" key="1">
    <source>
        <dbReference type="ARBA" id="ARBA00000085"/>
    </source>
</evidence>
<dbReference type="InterPro" id="IPR004358">
    <property type="entry name" value="Sig_transdc_His_kin-like_C"/>
</dbReference>
<keyword evidence="6" id="KW-0175">Coiled coil</keyword>
<dbReference type="Pfam" id="PF13426">
    <property type="entry name" value="PAS_9"/>
    <property type="match status" value="2"/>
</dbReference>
<dbReference type="InterPro" id="IPR005467">
    <property type="entry name" value="His_kinase_dom"/>
</dbReference>
<keyword evidence="11" id="KW-1185">Reference proteome</keyword>
<keyword evidence="3" id="KW-0597">Phosphoprotein</keyword>
<evidence type="ECO:0000313" key="11">
    <source>
        <dbReference type="Proteomes" id="UP000811899"/>
    </source>
</evidence>
<dbReference type="NCBIfam" id="TIGR00229">
    <property type="entry name" value="sensory_box"/>
    <property type="match status" value="2"/>
</dbReference>
<dbReference type="SMART" id="SM00387">
    <property type="entry name" value="HATPase_c"/>
    <property type="match status" value="1"/>
</dbReference>
<dbReference type="CDD" id="cd16922">
    <property type="entry name" value="HATPase_EvgS-ArcB-TorS-like"/>
    <property type="match status" value="1"/>
</dbReference>
<proteinExistence type="predicted"/>
<evidence type="ECO:0000256" key="3">
    <source>
        <dbReference type="ARBA" id="ARBA00022553"/>
    </source>
</evidence>
<dbReference type="SUPFAM" id="SSF55781">
    <property type="entry name" value="GAF domain-like"/>
    <property type="match status" value="1"/>
</dbReference>
<sequence>MTEIPVITPDELADLQERARKLARDKSYLQLIVNLINKVSACQGLDPMIETLLNNILTVIGGTNIILYYLIDDEIHYADLMGKQQVIEQIDDDLVKRVLELRTPLETEHDFCDTQMMSPEFTKAYTWVFPLLVGRELIGVIKLENLHLGMRELYAELPTFFIFVSSLLKNEIYNHTRLKQSYDQLSEINEELELEIAERELTEDELRKARDELEMRVAERTAALQVANEKLQEDLSERKLAQEALRKYAEELHDLYNHAPCGYHSLDKDGLFIRVNDTELQWLGYERDEIIGRKRFSDIVTQQSVQTFRENYPRFKQQGWVKDLEFEMVRKDGTILPVILSATAVSDSDGNYLMSRSTIYDITDRKRTEESEHLLSSIVESTDDAILSKDLHENILSWNKGAERIYGYSAEEIIGKNIRILIPPEREKEVNEIMGSIQRGERIEHFTTERIRKNGERIFVSLTISPIRDSTGVIVRASVISRDITEQVQLAEQIKSQQVNQEELIQQRTAELLERGRELQDNQLALMNIVDDLNQKTDELESANAKLMELDRLKSMFIASMSHELRTPLNSIIGFSSILRDEWLGPVNAEQKENLSTIFRSGKHLLNLINDVIDVSKIEAGKVDTRIEEFDLHELMSEAVQYLDKEVKEKGLGLNLELHHQTICTDRRRLLQCVINLLSNAYKFTEQGGITIKTFCEDATEAPICISIADTGIGIAEEDIPRLFKPFVRLDSPIKIIVPGTGLGLYLTRKLVGEVLKGDIICASKLDMGSTFTIRIPERINEKSTGH</sequence>
<comment type="caution">
    <text evidence="10">The sequence shown here is derived from an EMBL/GenBank/DDBJ whole genome shotgun (WGS) entry which is preliminary data.</text>
</comment>
<dbReference type="GO" id="GO:0000155">
    <property type="term" value="F:phosphorelay sensor kinase activity"/>
    <property type="evidence" value="ECO:0007669"/>
    <property type="project" value="InterPro"/>
</dbReference>
<organism evidence="10 11">
    <name type="scientific">Geoanaerobacter pelophilus</name>
    <dbReference type="NCBI Taxonomy" id="60036"/>
    <lineage>
        <taxon>Bacteria</taxon>
        <taxon>Pseudomonadati</taxon>
        <taxon>Thermodesulfobacteriota</taxon>
        <taxon>Desulfuromonadia</taxon>
        <taxon>Geobacterales</taxon>
        <taxon>Geobacteraceae</taxon>
        <taxon>Geoanaerobacter</taxon>
    </lineage>
</organism>
<dbReference type="InterPro" id="IPR003594">
    <property type="entry name" value="HATPase_dom"/>
</dbReference>
<evidence type="ECO:0000259" key="8">
    <source>
        <dbReference type="PROSITE" id="PS50112"/>
    </source>
</evidence>
<protein>
    <recommendedName>
        <fullName evidence="2">histidine kinase</fullName>
        <ecNumber evidence="2">2.7.13.3</ecNumber>
    </recommendedName>
</protein>
<dbReference type="SMART" id="SM00388">
    <property type="entry name" value="HisKA"/>
    <property type="match status" value="1"/>
</dbReference>
<dbReference type="InterPro" id="IPR036097">
    <property type="entry name" value="HisK_dim/P_sf"/>
</dbReference>
<evidence type="ECO:0000256" key="5">
    <source>
        <dbReference type="ARBA" id="ARBA00022777"/>
    </source>
</evidence>
<dbReference type="SMART" id="SM00086">
    <property type="entry name" value="PAC"/>
    <property type="match status" value="2"/>
</dbReference>
<dbReference type="PANTHER" id="PTHR43047">
    <property type="entry name" value="TWO-COMPONENT HISTIDINE PROTEIN KINASE"/>
    <property type="match status" value="1"/>
</dbReference>
<dbReference type="Pfam" id="PF00512">
    <property type="entry name" value="HisKA"/>
    <property type="match status" value="1"/>
</dbReference>
<dbReference type="SUPFAM" id="SSF55874">
    <property type="entry name" value="ATPase domain of HSP90 chaperone/DNA topoisomerase II/histidine kinase"/>
    <property type="match status" value="1"/>
</dbReference>
<feature type="domain" description="PAC" evidence="9">
    <location>
        <begin position="444"/>
        <end position="496"/>
    </location>
</feature>
<dbReference type="AlphaFoldDB" id="A0AAW4L8Q1"/>
<dbReference type="PANTHER" id="PTHR43047:SF72">
    <property type="entry name" value="OSMOSENSING HISTIDINE PROTEIN KINASE SLN1"/>
    <property type="match status" value="1"/>
</dbReference>
<feature type="domain" description="PAS" evidence="8">
    <location>
        <begin position="371"/>
        <end position="441"/>
    </location>
</feature>
<dbReference type="EMBL" id="JAHCVJ010000007">
    <property type="protein sequence ID" value="MBT0665922.1"/>
    <property type="molecule type" value="Genomic_DNA"/>
</dbReference>
<feature type="coiled-coil region" evidence="6">
    <location>
        <begin position="175"/>
        <end position="251"/>
    </location>
</feature>
<evidence type="ECO:0000256" key="4">
    <source>
        <dbReference type="ARBA" id="ARBA00022679"/>
    </source>
</evidence>
<dbReference type="Gene3D" id="3.30.450.20">
    <property type="entry name" value="PAS domain"/>
    <property type="match status" value="2"/>
</dbReference>
<dbReference type="PROSITE" id="PS50113">
    <property type="entry name" value="PAC"/>
    <property type="match status" value="2"/>
</dbReference>
<dbReference type="CDD" id="cd00130">
    <property type="entry name" value="PAS"/>
    <property type="match status" value="2"/>
</dbReference>
<feature type="domain" description="PAS" evidence="8">
    <location>
        <begin position="248"/>
        <end position="319"/>
    </location>
</feature>
<feature type="domain" description="Histidine kinase" evidence="7">
    <location>
        <begin position="560"/>
        <end position="780"/>
    </location>
</feature>
<reference evidence="10 11" key="1">
    <citation type="submission" date="2021-05" db="EMBL/GenBank/DDBJ databases">
        <title>The draft genome of Geobacter pelophilus DSM 12255.</title>
        <authorList>
            <person name="Xu Z."/>
            <person name="Masuda Y."/>
            <person name="Itoh H."/>
            <person name="Senoo K."/>
        </authorList>
    </citation>
    <scope>NUCLEOTIDE SEQUENCE [LARGE SCALE GENOMIC DNA]</scope>
    <source>
        <strain evidence="10 11">DSM 12255</strain>
    </source>
</reference>